<evidence type="ECO:0000313" key="9">
    <source>
        <dbReference type="EMBL" id="KAK8121372.1"/>
    </source>
</evidence>
<dbReference type="AlphaFoldDB" id="A0AAW0R287"/>
<dbReference type="Pfam" id="PF25539">
    <property type="entry name" value="Bestrophin_2"/>
    <property type="match status" value="1"/>
</dbReference>
<accession>A0AAW0R287</accession>
<dbReference type="PANTHER" id="PTHR33281:SF19">
    <property type="entry name" value="VOLTAGE-DEPENDENT ANION CHANNEL-FORMING PROTEIN YNEE"/>
    <property type="match status" value="1"/>
</dbReference>
<protein>
    <submittedName>
        <fullName evidence="9">Uncharacterized protein</fullName>
    </submittedName>
</protein>
<name>A0AAW0R287_9PEZI</name>
<evidence type="ECO:0000256" key="1">
    <source>
        <dbReference type="ARBA" id="ARBA00004651"/>
    </source>
</evidence>
<keyword evidence="5 8" id="KW-1133">Transmembrane helix</keyword>
<reference evidence="9 10" key="1">
    <citation type="submission" date="2023-01" db="EMBL/GenBank/DDBJ databases">
        <title>Analysis of 21 Apiospora genomes using comparative genomics revels a genus with tremendous synthesis potential of carbohydrate active enzymes and secondary metabolites.</title>
        <authorList>
            <person name="Sorensen T."/>
        </authorList>
    </citation>
    <scope>NUCLEOTIDE SEQUENCE [LARGE SCALE GENOMIC DNA]</scope>
    <source>
        <strain evidence="9 10">CBS 117206</strain>
    </source>
</reference>
<gene>
    <name evidence="9" type="ORF">PG999_005492</name>
</gene>
<evidence type="ECO:0000313" key="10">
    <source>
        <dbReference type="Proteomes" id="UP001392437"/>
    </source>
</evidence>
<evidence type="ECO:0000256" key="5">
    <source>
        <dbReference type="ARBA" id="ARBA00022989"/>
    </source>
</evidence>
<sequence length="412" mass="46196">MDSSRTAFVNGSGASGIEDDFEPGCFFSYFTGPRDLEHHSRWPYFFRMYGSVIPLMILPLAFVAAWSTVITTICKYLHNIAMNPVLLTVLGFVVGLSLSFRSSTAYERYNEGRKLWAQLASSTSSLARLVWVHAEERAGHEKEDVLDKVAFCNMLVAFAVALKHQLRFEPYTCYGDVDPLVRHLPLTAQEAPVRAEPDPSAWKLLGWVLGLTMAEPNPRQFVKAPPRPLGNVPLELLSHCSAYLKRIMDNNTFVRVPYQTSAMNSMALLHDIQQGTNRIVATPLPLAYSIAISQITWVYILLLPFQLFNTLGWITVPASVFAAYIILGIALIGQEIENPFDEGVNDLPLDTFCDQIRRDVHLITSRPASDADSLLQREDHAVLWPVHGGSYHDIRAESLESIRKLLARRVVP</sequence>
<keyword evidence="6" id="KW-0406">Ion transport</keyword>
<dbReference type="GO" id="GO:0005254">
    <property type="term" value="F:chloride channel activity"/>
    <property type="evidence" value="ECO:0007669"/>
    <property type="project" value="InterPro"/>
</dbReference>
<evidence type="ECO:0000256" key="4">
    <source>
        <dbReference type="ARBA" id="ARBA00022692"/>
    </source>
</evidence>
<comment type="caution">
    <text evidence="9">The sequence shown here is derived from an EMBL/GenBank/DDBJ whole genome shotgun (WGS) entry which is preliminary data.</text>
</comment>
<dbReference type="GO" id="GO:0005886">
    <property type="term" value="C:plasma membrane"/>
    <property type="evidence" value="ECO:0007669"/>
    <property type="project" value="UniProtKB-SubCell"/>
</dbReference>
<evidence type="ECO:0000256" key="6">
    <source>
        <dbReference type="ARBA" id="ARBA00023065"/>
    </source>
</evidence>
<evidence type="ECO:0000256" key="8">
    <source>
        <dbReference type="SAM" id="Phobius"/>
    </source>
</evidence>
<dbReference type="EMBL" id="JAQQWP010000004">
    <property type="protein sequence ID" value="KAK8121372.1"/>
    <property type="molecule type" value="Genomic_DNA"/>
</dbReference>
<feature type="transmembrane region" description="Helical" evidence="8">
    <location>
        <begin position="286"/>
        <end position="305"/>
    </location>
</feature>
<keyword evidence="3" id="KW-1003">Cell membrane</keyword>
<dbReference type="Proteomes" id="UP001392437">
    <property type="component" value="Unassembled WGS sequence"/>
</dbReference>
<keyword evidence="4 8" id="KW-0812">Transmembrane</keyword>
<feature type="transmembrane region" description="Helical" evidence="8">
    <location>
        <begin position="80"/>
        <end position="100"/>
    </location>
</feature>
<organism evidence="9 10">
    <name type="scientific">Apiospora kogelbergensis</name>
    <dbReference type="NCBI Taxonomy" id="1337665"/>
    <lineage>
        <taxon>Eukaryota</taxon>
        <taxon>Fungi</taxon>
        <taxon>Dikarya</taxon>
        <taxon>Ascomycota</taxon>
        <taxon>Pezizomycotina</taxon>
        <taxon>Sordariomycetes</taxon>
        <taxon>Xylariomycetidae</taxon>
        <taxon>Amphisphaeriales</taxon>
        <taxon>Apiosporaceae</taxon>
        <taxon>Apiospora</taxon>
    </lineage>
</organism>
<keyword evidence="10" id="KW-1185">Reference proteome</keyword>
<proteinExistence type="predicted"/>
<comment type="subcellular location">
    <subcellularLocation>
        <location evidence="1">Cell membrane</location>
        <topology evidence="1">Multi-pass membrane protein</topology>
    </subcellularLocation>
</comment>
<keyword evidence="2" id="KW-0813">Transport</keyword>
<feature type="transmembrane region" description="Helical" evidence="8">
    <location>
        <begin position="44"/>
        <end position="68"/>
    </location>
</feature>
<evidence type="ECO:0000256" key="7">
    <source>
        <dbReference type="ARBA" id="ARBA00023136"/>
    </source>
</evidence>
<dbReference type="InterPro" id="IPR044669">
    <property type="entry name" value="YneE/VCCN1/2-like"/>
</dbReference>
<evidence type="ECO:0000256" key="3">
    <source>
        <dbReference type="ARBA" id="ARBA00022475"/>
    </source>
</evidence>
<feature type="transmembrane region" description="Helical" evidence="8">
    <location>
        <begin position="311"/>
        <end position="332"/>
    </location>
</feature>
<dbReference type="PANTHER" id="PTHR33281">
    <property type="entry name" value="UPF0187 PROTEIN YNEE"/>
    <property type="match status" value="1"/>
</dbReference>
<keyword evidence="7 8" id="KW-0472">Membrane</keyword>
<evidence type="ECO:0000256" key="2">
    <source>
        <dbReference type="ARBA" id="ARBA00022448"/>
    </source>
</evidence>